<dbReference type="EMBL" id="JAHRIQ010081761">
    <property type="protein sequence ID" value="MEQ2247452.1"/>
    <property type="molecule type" value="Genomic_DNA"/>
</dbReference>
<accession>A0ABV0US88</accession>
<sequence>IHFLPTCTPDFSNTLVSFFFSKIEHFLQQLIPTSAPITSAPISSVSTYSLSVFNQLSVNEVSKFIQKSNLQLSIRPSSHCPCKSALPSLSSLFTVFIHSYLTTGVVPSTLKQLPHTVHSV</sequence>
<dbReference type="Proteomes" id="UP001482620">
    <property type="component" value="Unassembled WGS sequence"/>
</dbReference>
<proteinExistence type="predicted"/>
<feature type="non-terminal residue" evidence="1">
    <location>
        <position position="1"/>
    </location>
</feature>
<comment type="caution">
    <text evidence="1">The sequence shown here is derived from an EMBL/GenBank/DDBJ whole genome shotgun (WGS) entry which is preliminary data.</text>
</comment>
<organism evidence="1 2">
    <name type="scientific">Ilyodon furcidens</name>
    <name type="common">goldbreast splitfin</name>
    <dbReference type="NCBI Taxonomy" id="33524"/>
    <lineage>
        <taxon>Eukaryota</taxon>
        <taxon>Metazoa</taxon>
        <taxon>Chordata</taxon>
        <taxon>Craniata</taxon>
        <taxon>Vertebrata</taxon>
        <taxon>Euteleostomi</taxon>
        <taxon>Actinopterygii</taxon>
        <taxon>Neopterygii</taxon>
        <taxon>Teleostei</taxon>
        <taxon>Neoteleostei</taxon>
        <taxon>Acanthomorphata</taxon>
        <taxon>Ovalentaria</taxon>
        <taxon>Atherinomorphae</taxon>
        <taxon>Cyprinodontiformes</taxon>
        <taxon>Goodeidae</taxon>
        <taxon>Ilyodon</taxon>
    </lineage>
</organism>
<reference evidence="1 2" key="1">
    <citation type="submission" date="2021-06" db="EMBL/GenBank/DDBJ databases">
        <authorList>
            <person name="Palmer J.M."/>
        </authorList>
    </citation>
    <scope>NUCLEOTIDE SEQUENCE [LARGE SCALE GENOMIC DNA]</scope>
    <source>
        <strain evidence="2">if_2019</strain>
        <tissue evidence="1">Muscle</tissue>
    </source>
</reference>
<evidence type="ECO:0000313" key="1">
    <source>
        <dbReference type="EMBL" id="MEQ2247452.1"/>
    </source>
</evidence>
<gene>
    <name evidence="1" type="ORF">ILYODFUR_009494</name>
</gene>
<protein>
    <submittedName>
        <fullName evidence="1">Uncharacterized protein</fullName>
    </submittedName>
</protein>
<evidence type="ECO:0000313" key="2">
    <source>
        <dbReference type="Proteomes" id="UP001482620"/>
    </source>
</evidence>
<keyword evidence="2" id="KW-1185">Reference proteome</keyword>
<name>A0ABV0US88_9TELE</name>